<dbReference type="RefSeq" id="WP_139089676.1">
    <property type="nucleotide sequence ID" value="NZ_VDGE01000001.1"/>
</dbReference>
<dbReference type="SUPFAM" id="SSF47616">
    <property type="entry name" value="GST C-terminal domain-like"/>
    <property type="match status" value="1"/>
</dbReference>
<dbReference type="Pfam" id="PF13417">
    <property type="entry name" value="GST_N_3"/>
    <property type="match status" value="1"/>
</dbReference>
<dbReference type="Pfam" id="PF22041">
    <property type="entry name" value="GST_C_7"/>
    <property type="match status" value="1"/>
</dbReference>
<comment type="caution">
    <text evidence="2">The sequence shown here is derived from an EMBL/GenBank/DDBJ whole genome shotgun (WGS) entry which is preliminary data.</text>
</comment>
<evidence type="ECO:0000259" key="1">
    <source>
        <dbReference type="PROSITE" id="PS50405"/>
    </source>
</evidence>
<dbReference type="InterPro" id="IPR010987">
    <property type="entry name" value="Glutathione-S-Trfase_C-like"/>
</dbReference>
<dbReference type="InterPro" id="IPR036249">
    <property type="entry name" value="Thioredoxin-like_sf"/>
</dbReference>
<evidence type="ECO:0000313" key="2">
    <source>
        <dbReference type="EMBL" id="TNC78576.1"/>
    </source>
</evidence>
<dbReference type="AlphaFoldDB" id="A0A5C4NZB9"/>
<gene>
    <name evidence="2" type="ORF">FHI69_04645</name>
</gene>
<dbReference type="EMBL" id="VDGE01000001">
    <property type="protein sequence ID" value="TNC78576.1"/>
    <property type="molecule type" value="Genomic_DNA"/>
</dbReference>
<dbReference type="InterPro" id="IPR054416">
    <property type="entry name" value="GST_UstS-like_C"/>
</dbReference>
<proteinExistence type="predicted"/>
<dbReference type="Gene3D" id="3.40.30.10">
    <property type="entry name" value="Glutaredoxin"/>
    <property type="match status" value="1"/>
</dbReference>
<accession>A0A5C4NZB9</accession>
<sequence>MSIILYSLCAADRRRHYSPHVWKIIMALKHKELQAEVRPVSFAEIAGIEDGSYKSVPVLNDNGHIEGDSFEIAVHLERAYPDRPSLFGGPGGQAMARFVESFSQTVIHPPVSAIAAMDMHALMSPADQAYFRAAREKRFGKTLEEASATRHIELAALPEKFAPLRSVLAKQPWLGGAQPLFADYILFGVLQWARITVPTPLLPIDDPVSTWFERCLDLHGAIGRSVVLSD</sequence>
<dbReference type="InterPro" id="IPR004045">
    <property type="entry name" value="Glutathione_S-Trfase_N"/>
</dbReference>
<dbReference type="InterPro" id="IPR036282">
    <property type="entry name" value="Glutathione-S-Trfase_C_sf"/>
</dbReference>
<dbReference type="CDD" id="cd03202">
    <property type="entry name" value="GST_C_etherase_LigE"/>
    <property type="match status" value="1"/>
</dbReference>
<dbReference type="Proteomes" id="UP000305681">
    <property type="component" value="Unassembled WGS sequence"/>
</dbReference>
<dbReference type="GO" id="GO:0016740">
    <property type="term" value="F:transferase activity"/>
    <property type="evidence" value="ECO:0007669"/>
    <property type="project" value="UniProtKB-KW"/>
</dbReference>
<evidence type="ECO:0000313" key="3">
    <source>
        <dbReference type="Proteomes" id="UP000305681"/>
    </source>
</evidence>
<reference evidence="2 3" key="1">
    <citation type="submission" date="2019-06" db="EMBL/GenBank/DDBJ databases">
        <title>Genome sequence of Janthinobacterium lividum UCD_MED1.</title>
        <authorList>
            <person name="De Leon M.E."/>
            <person name="Jospin G."/>
        </authorList>
    </citation>
    <scope>NUCLEOTIDE SEQUENCE [LARGE SCALE GENOMIC DNA]</scope>
    <source>
        <strain evidence="2 3">UCD_MED1</strain>
    </source>
</reference>
<name>A0A5C4NZB9_9BURK</name>
<keyword evidence="2" id="KW-0808">Transferase</keyword>
<protein>
    <submittedName>
        <fullName evidence="2">Glutathione S-transferase family protein</fullName>
    </submittedName>
</protein>
<feature type="domain" description="GST C-terminal" evidence="1">
    <location>
        <begin position="89"/>
        <end position="230"/>
    </location>
</feature>
<dbReference type="PROSITE" id="PS50405">
    <property type="entry name" value="GST_CTER"/>
    <property type="match status" value="1"/>
</dbReference>
<dbReference type="Gene3D" id="1.20.1050.10">
    <property type="match status" value="1"/>
</dbReference>
<dbReference type="SUPFAM" id="SSF52833">
    <property type="entry name" value="Thioredoxin-like"/>
    <property type="match status" value="1"/>
</dbReference>
<organism evidence="2 3">
    <name type="scientific">Janthinobacterium lividum</name>
    <dbReference type="NCBI Taxonomy" id="29581"/>
    <lineage>
        <taxon>Bacteria</taxon>
        <taxon>Pseudomonadati</taxon>
        <taxon>Pseudomonadota</taxon>
        <taxon>Betaproteobacteria</taxon>
        <taxon>Burkholderiales</taxon>
        <taxon>Oxalobacteraceae</taxon>
        <taxon>Janthinobacterium</taxon>
    </lineage>
</organism>